<dbReference type="GO" id="GO:0006281">
    <property type="term" value="P:DNA repair"/>
    <property type="evidence" value="ECO:0007669"/>
    <property type="project" value="UniProtKB-KW"/>
</dbReference>
<dbReference type="Pfam" id="PF19833">
    <property type="entry name" value="RecG_dom3_C"/>
    <property type="match status" value="1"/>
</dbReference>
<evidence type="ECO:0000256" key="3">
    <source>
        <dbReference type="ARBA" id="ARBA00022741"/>
    </source>
</evidence>
<dbReference type="AlphaFoldDB" id="A0A3B1C2J9"/>
<dbReference type="SMART" id="SM00490">
    <property type="entry name" value="HELICc"/>
    <property type="match status" value="1"/>
</dbReference>
<dbReference type="PROSITE" id="PS51192">
    <property type="entry name" value="HELICASE_ATP_BIND_1"/>
    <property type="match status" value="1"/>
</dbReference>
<dbReference type="EC" id="5.6.2.4" evidence="13"/>
<dbReference type="InterPro" id="IPR001650">
    <property type="entry name" value="Helicase_C-like"/>
</dbReference>
<comment type="catalytic activity">
    <reaction evidence="14">
        <text>ATP + H2O = ADP + phosphate + H(+)</text>
        <dbReference type="Rhea" id="RHEA:13065"/>
        <dbReference type="ChEBI" id="CHEBI:15377"/>
        <dbReference type="ChEBI" id="CHEBI:15378"/>
        <dbReference type="ChEBI" id="CHEBI:30616"/>
        <dbReference type="ChEBI" id="CHEBI:43474"/>
        <dbReference type="ChEBI" id="CHEBI:456216"/>
        <dbReference type="EC" id="5.6.2.4"/>
    </reaction>
</comment>
<keyword evidence="5 19" id="KW-0378">Hydrolase</keyword>
<dbReference type="SUPFAM" id="SSF50249">
    <property type="entry name" value="Nucleic acid-binding proteins"/>
    <property type="match status" value="1"/>
</dbReference>
<dbReference type="GO" id="GO:0003677">
    <property type="term" value="F:DNA binding"/>
    <property type="evidence" value="ECO:0007669"/>
    <property type="project" value="UniProtKB-KW"/>
</dbReference>
<evidence type="ECO:0000256" key="6">
    <source>
        <dbReference type="ARBA" id="ARBA00022806"/>
    </source>
</evidence>
<dbReference type="NCBIfam" id="TIGR00643">
    <property type="entry name" value="recG"/>
    <property type="match status" value="1"/>
</dbReference>
<dbReference type="PANTHER" id="PTHR47964">
    <property type="entry name" value="ATP-DEPENDENT DNA HELICASE HOMOLOG RECG, CHLOROPLASTIC"/>
    <property type="match status" value="1"/>
</dbReference>
<dbReference type="InterPro" id="IPR047112">
    <property type="entry name" value="RecG/Mfd"/>
</dbReference>
<dbReference type="InterPro" id="IPR033454">
    <property type="entry name" value="RecG_wedge"/>
</dbReference>
<dbReference type="SUPFAM" id="SSF52540">
    <property type="entry name" value="P-loop containing nucleoside triphosphate hydrolases"/>
    <property type="match status" value="2"/>
</dbReference>
<dbReference type="InterPro" id="IPR014001">
    <property type="entry name" value="Helicase_ATP-bd"/>
</dbReference>
<evidence type="ECO:0000256" key="5">
    <source>
        <dbReference type="ARBA" id="ARBA00022801"/>
    </source>
</evidence>
<evidence type="ECO:0000256" key="12">
    <source>
        <dbReference type="ARBA" id="ARBA00034617"/>
    </source>
</evidence>
<gene>
    <name evidence="19" type="ORF">MNBD_NITROSPINAE04-556</name>
</gene>
<keyword evidence="6 19" id="KW-0347">Helicase</keyword>
<dbReference type="Pfam" id="PF00270">
    <property type="entry name" value="DEAD"/>
    <property type="match status" value="1"/>
</dbReference>
<dbReference type="CDD" id="cd17992">
    <property type="entry name" value="DEXHc_RecG"/>
    <property type="match status" value="1"/>
</dbReference>
<evidence type="ECO:0000256" key="10">
    <source>
        <dbReference type="ARBA" id="ARBA00023204"/>
    </source>
</evidence>
<proteinExistence type="inferred from homology"/>
<evidence type="ECO:0000256" key="2">
    <source>
        <dbReference type="ARBA" id="ARBA00017846"/>
    </source>
</evidence>
<dbReference type="CDD" id="cd18811">
    <property type="entry name" value="SF2_C_RecG"/>
    <property type="match status" value="1"/>
</dbReference>
<evidence type="ECO:0000256" key="1">
    <source>
        <dbReference type="ARBA" id="ARBA00007504"/>
    </source>
</evidence>
<evidence type="ECO:0000256" key="14">
    <source>
        <dbReference type="ARBA" id="ARBA00048988"/>
    </source>
</evidence>
<name>A0A3B1C2J9_9ZZZZ</name>
<dbReference type="PROSITE" id="PS51194">
    <property type="entry name" value="HELICASE_CTER"/>
    <property type="match status" value="1"/>
</dbReference>
<keyword evidence="11" id="KW-0413">Isomerase</keyword>
<dbReference type="InterPro" id="IPR004609">
    <property type="entry name" value="ATP-dep_DNA_helicase_RecG"/>
</dbReference>
<evidence type="ECO:0000256" key="7">
    <source>
        <dbReference type="ARBA" id="ARBA00022840"/>
    </source>
</evidence>
<evidence type="ECO:0000313" key="19">
    <source>
        <dbReference type="EMBL" id="VAX18244.1"/>
    </source>
</evidence>
<dbReference type="SMART" id="SM00487">
    <property type="entry name" value="DEXDc"/>
    <property type="match status" value="1"/>
</dbReference>
<dbReference type="GO" id="GO:0005524">
    <property type="term" value="F:ATP binding"/>
    <property type="evidence" value="ECO:0007669"/>
    <property type="project" value="UniProtKB-KW"/>
</dbReference>
<evidence type="ECO:0000259" key="17">
    <source>
        <dbReference type="PROSITE" id="PS51192"/>
    </source>
</evidence>
<dbReference type="InterPro" id="IPR027417">
    <property type="entry name" value="P-loop_NTPase"/>
</dbReference>
<evidence type="ECO:0000259" key="18">
    <source>
        <dbReference type="PROSITE" id="PS51194"/>
    </source>
</evidence>
<evidence type="ECO:0000256" key="8">
    <source>
        <dbReference type="ARBA" id="ARBA00023125"/>
    </source>
</evidence>
<evidence type="ECO:0000256" key="9">
    <source>
        <dbReference type="ARBA" id="ARBA00023172"/>
    </source>
</evidence>
<keyword evidence="7" id="KW-0067">ATP-binding</keyword>
<comment type="catalytic activity">
    <reaction evidence="12">
        <text>Couples ATP hydrolysis with the unwinding of duplex DNA by translocating in the 3'-5' direction.</text>
        <dbReference type="EC" id="5.6.2.4"/>
    </reaction>
</comment>
<dbReference type="GO" id="GO:0016887">
    <property type="term" value="F:ATP hydrolysis activity"/>
    <property type="evidence" value="ECO:0007669"/>
    <property type="project" value="RHEA"/>
</dbReference>
<dbReference type="Gene3D" id="3.40.50.300">
    <property type="entry name" value="P-loop containing nucleotide triphosphate hydrolases"/>
    <property type="match status" value="2"/>
</dbReference>
<keyword evidence="4" id="KW-0227">DNA damage</keyword>
<dbReference type="CDD" id="cd04488">
    <property type="entry name" value="RecG_wedge_OBF"/>
    <property type="match status" value="1"/>
</dbReference>
<feature type="domain" description="Helicase C-terminal" evidence="18">
    <location>
        <begin position="471"/>
        <end position="632"/>
    </location>
</feature>
<dbReference type="InterPro" id="IPR045562">
    <property type="entry name" value="RecG_dom3_C"/>
</dbReference>
<accession>A0A3B1C2J9</accession>
<dbReference type="GO" id="GO:0043138">
    <property type="term" value="F:3'-5' DNA helicase activity"/>
    <property type="evidence" value="ECO:0007669"/>
    <property type="project" value="UniProtKB-EC"/>
</dbReference>
<evidence type="ECO:0000256" key="16">
    <source>
        <dbReference type="ARBA" id="ARBA00049819"/>
    </source>
</evidence>
<reference evidence="19" key="1">
    <citation type="submission" date="2018-06" db="EMBL/GenBank/DDBJ databases">
        <authorList>
            <person name="Zhirakovskaya E."/>
        </authorList>
    </citation>
    <scope>NUCLEOTIDE SEQUENCE</scope>
</reference>
<evidence type="ECO:0000256" key="13">
    <source>
        <dbReference type="ARBA" id="ARBA00034808"/>
    </source>
</evidence>
<evidence type="ECO:0000256" key="11">
    <source>
        <dbReference type="ARBA" id="ARBA00023235"/>
    </source>
</evidence>
<protein>
    <recommendedName>
        <fullName evidence="2">ATP-dependent DNA helicase RecG</fullName>
        <ecNumber evidence="13">5.6.2.4</ecNumber>
    </recommendedName>
    <alternativeName>
        <fullName evidence="15">DNA branch migration protein RecG</fullName>
    </alternativeName>
    <alternativeName>
        <fullName evidence="16">Probable DNA 3'-5' helicase RecG</fullName>
    </alternativeName>
</protein>
<keyword evidence="3" id="KW-0547">Nucleotide-binding</keyword>
<keyword evidence="9" id="KW-0233">DNA recombination</keyword>
<dbReference type="NCBIfam" id="NF008168">
    <property type="entry name" value="PRK10917.2-2"/>
    <property type="match status" value="1"/>
</dbReference>
<keyword evidence="10" id="KW-0234">DNA repair</keyword>
<dbReference type="InterPro" id="IPR012340">
    <property type="entry name" value="NA-bd_OB-fold"/>
</dbReference>
<dbReference type="Gene3D" id="2.40.50.140">
    <property type="entry name" value="Nucleic acid-binding proteins"/>
    <property type="match status" value="1"/>
</dbReference>
<dbReference type="NCBIfam" id="NF008165">
    <property type="entry name" value="PRK10917.1-3"/>
    <property type="match status" value="1"/>
</dbReference>
<dbReference type="Pfam" id="PF17191">
    <property type="entry name" value="RecG_wedge"/>
    <property type="match status" value="1"/>
</dbReference>
<dbReference type="EMBL" id="UOGA01000119">
    <property type="protein sequence ID" value="VAX18244.1"/>
    <property type="molecule type" value="Genomic_DNA"/>
</dbReference>
<dbReference type="Pfam" id="PF00271">
    <property type="entry name" value="Helicase_C"/>
    <property type="match status" value="1"/>
</dbReference>
<organism evidence="19">
    <name type="scientific">hydrothermal vent metagenome</name>
    <dbReference type="NCBI Taxonomy" id="652676"/>
    <lineage>
        <taxon>unclassified sequences</taxon>
        <taxon>metagenomes</taxon>
        <taxon>ecological metagenomes</taxon>
    </lineage>
</organism>
<comment type="similarity">
    <text evidence="1">Belongs to the helicase family. RecG subfamily.</text>
</comment>
<evidence type="ECO:0000256" key="4">
    <source>
        <dbReference type="ARBA" id="ARBA00022763"/>
    </source>
</evidence>
<keyword evidence="8" id="KW-0238">DNA-binding</keyword>
<dbReference type="GO" id="GO:0006310">
    <property type="term" value="P:DNA recombination"/>
    <property type="evidence" value="ECO:0007669"/>
    <property type="project" value="UniProtKB-KW"/>
</dbReference>
<evidence type="ECO:0000256" key="15">
    <source>
        <dbReference type="ARBA" id="ARBA00049803"/>
    </source>
</evidence>
<dbReference type="PANTHER" id="PTHR47964:SF1">
    <property type="entry name" value="ATP-DEPENDENT DNA HELICASE HOMOLOG RECG, CHLOROPLASTIC"/>
    <property type="match status" value="1"/>
</dbReference>
<feature type="domain" description="Helicase ATP-binding" evidence="17">
    <location>
        <begin position="293"/>
        <end position="452"/>
    </location>
</feature>
<sequence>MPFSSNKLTESVQYLKGVGPKRAELFKKLDIHSIGDMLFHFPVRYEDRSNMKTISEIRLGEVENVMAKVRSAGLAGRGRGRRPVFEVAFEDETGILRASWFHFSEKAMIKKFQIGSEWIVSGKVSFNKYRHSKVIVHPDVEKAEELEAEGSLHLGRIVPIYSLTEGLTQKVVRSVINLALERLYLLRDFTPDTLNEKYRLPPLADCVRRVHWPDMGADLQKLHDFKTPEQKKLIFNEFFLVQAGLALKRRTMKKEEPEATLETTPALMEKIYSVLPFKLTGAQQNVLNEIAKDVSSKSPMNRLLQGDVGSGKTAVAVAAALIAVRNRKQAAIMAPTEILAAQHFKNISALLKDTKVEVELVTSGIKGKAEALKRTADGVAHIIIGTHALVQEGVKFHDLGLVVIDEQHRFGVRQRAELIGKGKHVHTLIMTATPIPRTLAMTLYGDLDVSVIDELPPGRSPVATTIFSPNKRENAIAAIRREVEKGRQAYIIYPLVEESEKLELKAATSMFEKLGSEDFAGLRLGLIHGRMKSVEKDEVMERFSKKEIDILVSTTVIEVGIDQPNATVIMIEHAERFGLSQLHQLRGRVGRSEHKSYCFLMADTKPGSPGWARTKAMVKYQDGFKIAEEDLAIRGAGDFFGVKQSGLPEFRIGDILRDHKILTEARKAAFKIIEEDPRLEKPEHIELKHALKEHWRERFELGDIG</sequence>
<dbReference type="InterPro" id="IPR011545">
    <property type="entry name" value="DEAD/DEAH_box_helicase_dom"/>
</dbReference>